<organism evidence="3 4">
    <name type="scientific">Orenia marismortui</name>
    <dbReference type="NCBI Taxonomy" id="46469"/>
    <lineage>
        <taxon>Bacteria</taxon>
        <taxon>Bacillati</taxon>
        <taxon>Bacillota</taxon>
        <taxon>Clostridia</taxon>
        <taxon>Halanaerobiales</taxon>
        <taxon>Halobacteroidaceae</taxon>
        <taxon>Orenia</taxon>
    </lineage>
</organism>
<dbReference type="STRING" id="926561.GCA_000379025_00301"/>
<dbReference type="PANTHER" id="PTHR13947">
    <property type="entry name" value="GNAT FAMILY N-ACETYLTRANSFERASE"/>
    <property type="match status" value="1"/>
</dbReference>
<dbReference type="EMBL" id="SOEG01000005">
    <property type="protein sequence ID" value="TDX52651.1"/>
    <property type="molecule type" value="Genomic_DNA"/>
</dbReference>
<evidence type="ECO:0000259" key="2">
    <source>
        <dbReference type="PROSITE" id="PS51186"/>
    </source>
</evidence>
<dbReference type="Gene3D" id="3.40.630.30">
    <property type="match status" value="1"/>
</dbReference>
<reference evidence="3 4" key="1">
    <citation type="submission" date="2019-03" db="EMBL/GenBank/DDBJ databases">
        <title>Subsurface microbial communities from deep shales in Ohio and West Virginia, USA.</title>
        <authorList>
            <person name="Wrighton K."/>
        </authorList>
    </citation>
    <scope>NUCLEOTIDE SEQUENCE [LARGE SCALE GENOMIC DNA]</scope>
    <source>
        <strain evidence="3 4">MSL 6dP</strain>
    </source>
</reference>
<dbReference type="RefSeq" id="WP_134115330.1">
    <property type="nucleotide sequence ID" value="NZ_SOEG01000005.1"/>
</dbReference>
<evidence type="ECO:0000313" key="3">
    <source>
        <dbReference type="EMBL" id="TDX52651.1"/>
    </source>
</evidence>
<name>A0A4R8H049_9FIRM</name>
<feature type="domain" description="N-acetyltransferase" evidence="2">
    <location>
        <begin position="2"/>
        <end position="148"/>
    </location>
</feature>
<keyword evidence="4" id="KW-1185">Reference proteome</keyword>
<dbReference type="InterPro" id="IPR000182">
    <property type="entry name" value="GNAT_dom"/>
</dbReference>
<protein>
    <submittedName>
        <fullName evidence="3">Putative N-acetyltransferase YhbS</fullName>
    </submittedName>
</protein>
<comment type="caution">
    <text evidence="3">The sequence shown here is derived from an EMBL/GenBank/DDBJ whole genome shotgun (WGS) entry which is preliminary data.</text>
</comment>
<dbReference type="AlphaFoldDB" id="A0A4R8H049"/>
<keyword evidence="1 3" id="KW-0808">Transferase</keyword>
<proteinExistence type="predicted"/>
<dbReference type="SUPFAM" id="SSF55729">
    <property type="entry name" value="Acyl-CoA N-acyltransferases (Nat)"/>
    <property type="match status" value="1"/>
</dbReference>
<dbReference type="PANTHER" id="PTHR13947:SF37">
    <property type="entry name" value="LD18367P"/>
    <property type="match status" value="1"/>
</dbReference>
<dbReference type="PROSITE" id="PS51186">
    <property type="entry name" value="GNAT"/>
    <property type="match status" value="1"/>
</dbReference>
<dbReference type="Proteomes" id="UP000295832">
    <property type="component" value="Unassembled WGS sequence"/>
</dbReference>
<evidence type="ECO:0000313" key="4">
    <source>
        <dbReference type="Proteomes" id="UP000295832"/>
    </source>
</evidence>
<sequence>MVKIRKAELKDSNLVFNLTKNVFKTYQSLFPTTPALLEGKEDVKRDIVEKEVLIAEIEGKAIGTVRYYAKNDNFYLIRLGILAEYRGAKVGSRLIAEVEDRARDDGAKKIILYSPYSLKGIIDFYKKLGYKIKKIREDDDYARAKFVKLIDS</sequence>
<dbReference type="Pfam" id="PF00583">
    <property type="entry name" value="Acetyltransf_1"/>
    <property type="match status" value="1"/>
</dbReference>
<dbReference type="CDD" id="cd04301">
    <property type="entry name" value="NAT_SF"/>
    <property type="match status" value="1"/>
</dbReference>
<accession>A0A4R8H049</accession>
<evidence type="ECO:0000256" key="1">
    <source>
        <dbReference type="ARBA" id="ARBA00022679"/>
    </source>
</evidence>
<dbReference type="GO" id="GO:0008080">
    <property type="term" value="F:N-acetyltransferase activity"/>
    <property type="evidence" value="ECO:0007669"/>
    <property type="project" value="InterPro"/>
</dbReference>
<gene>
    <name evidence="3" type="ORF">C7959_1055</name>
</gene>
<dbReference type="InterPro" id="IPR016181">
    <property type="entry name" value="Acyl_CoA_acyltransferase"/>
</dbReference>
<dbReference type="InterPro" id="IPR050769">
    <property type="entry name" value="NAT_camello-type"/>
</dbReference>